<accession>A0AAI9TNA0</accession>
<comment type="caution">
    <text evidence="2">The sequence shown here is derived from an EMBL/GenBank/DDBJ whole genome shotgun (WGS) entry which is preliminary data.</text>
</comment>
<feature type="transmembrane region" description="Helical" evidence="1">
    <location>
        <begin position="42"/>
        <end position="63"/>
    </location>
</feature>
<organism evidence="2 3">
    <name type="scientific">Penicillium thymicola</name>
    <dbReference type="NCBI Taxonomy" id="293382"/>
    <lineage>
        <taxon>Eukaryota</taxon>
        <taxon>Fungi</taxon>
        <taxon>Dikarya</taxon>
        <taxon>Ascomycota</taxon>
        <taxon>Pezizomycotina</taxon>
        <taxon>Eurotiomycetes</taxon>
        <taxon>Eurotiomycetidae</taxon>
        <taxon>Eurotiales</taxon>
        <taxon>Aspergillaceae</taxon>
        <taxon>Penicillium</taxon>
    </lineage>
</organism>
<keyword evidence="1" id="KW-0472">Membrane</keyword>
<dbReference type="Proteomes" id="UP001227192">
    <property type="component" value="Unassembled WGS sequence"/>
</dbReference>
<evidence type="ECO:0000313" key="3">
    <source>
        <dbReference type="Proteomes" id="UP001227192"/>
    </source>
</evidence>
<reference evidence="2" key="1">
    <citation type="submission" date="2015-06" db="EMBL/GenBank/DDBJ databases">
        <authorList>
            <person name="Nguyen H."/>
        </authorList>
    </citation>
    <scope>NUCLEOTIDE SEQUENCE</scope>
    <source>
        <strain evidence="2">DAOM 180753</strain>
    </source>
</reference>
<dbReference type="AlphaFoldDB" id="A0AAI9TNA0"/>
<keyword evidence="3" id="KW-1185">Reference proteome</keyword>
<keyword evidence="1" id="KW-0812">Transmembrane</keyword>
<protein>
    <submittedName>
        <fullName evidence="2">Uncharacterized protein</fullName>
    </submittedName>
</protein>
<proteinExistence type="predicted"/>
<reference evidence="2" key="2">
    <citation type="journal article" date="2016" name="Fungal Biol.">
        <title>Ochratoxin A production by Penicillium thymicola.</title>
        <authorList>
            <person name="Nguyen H.D.T."/>
            <person name="McMullin D.R."/>
            <person name="Ponomareva E."/>
            <person name="Riley R."/>
            <person name="Pomraning K.R."/>
            <person name="Baker S.E."/>
            <person name="Seifert K.A."/>
        </authorList>
    </citation>
    <scope>NUCLEOTIDE SEQUENCE</scope>
    <source>
        <strain evidence="2">DAOM 180753</strain>
    </source>
</reference>
<evidence type="ECO:0000313" key="2">
    <source>
        <dbReference type="EMBL" id="KAJ9490351.1"/>
    </source>
</evidence>
<keyword evidence="1" id="KW-1133">Transmembrane helix</keyword>
<evidence type="ECO:0000256" key="1">
    <source>
        <dbReference type="SAM" id="Phobius"/>
    </source>
</evidence>
<name>A0AAI9TNA0_PENTH</name>
<dbReference type="EMBL" id="LACB01000059">
    <property type="protein sequence ID" value="KAJ9490351.1"/>
    <property type="molecule type" value="Genomic_DNA"/>
</dbReference>
<sequence length="128" mass="15070">MQSNYLPQVVYSRHEKIYNNRLMHIKRSSGVLVCKSTFTSRFLLLLFFILAFISIVCRLRILCMPILSYKKDKDTHISLPGRICVQGQFLPSIKTPLKRRMLYRDKIQLGKEGFIEHCSKPSSYRNTR</sequence>
<gene>
    <name evidence="2" type="ORF">VN97_g2933</name>
</gene>